<dbReference type="PROSITE" id="PS50127">
    <property type="entry name" value="UBC_2"/>
    <property type="match status" value="1"/>
</dbReference>
<dbReference type="InterPro" id="IPR057734">
    <property type="entry name" value="UBE2O-like_SH3-C"/>
</dbReference>
<organism evidence="8 9">
    <name type="scientific">Protea cynaroides</name>
    <dbReference type="NCBI Taxonomy" id="273540"/>
    <lineage>
        <taxon>Eukaryota</taxon>
        <taxon>Viridiplantae</taxon>
        <taxon>Streptophyta</taxon>
        <taxon>Embryophyta</taxon>
        <taxon>Tracheophyta</taxon>
        <taxon>Spermatophyta</taxon>
        <taxon>Magnoliopsida</taxon>
        <taxon>Proteales</taxon>
        <taxon>Proteaceae</taxon>
        <taxon>Protea</taxon>
    </lineage>
</organism>
<dbReference type="Pfam" id="PF23043">
    <property type="entry name" value="SH3-B_UBE2O"/>
    <property type="match status" value="1"/>
</dbReference>
<evidence type="ECO:0000259" key="7">
    <source>
        <dbReference type="PROSITE" id="PS50127"/>
    </source>
</evidence>
<feature type="region of interest" description="Disordered" evidence="6">
    <location>
        <begin position="739"/>
        <end position="769"/>
    </location>
</feature>
<name>A0A9Q0HD78_9MAGN</name>
<dbReference type="PANTHER" id="PTHR46116">
    <property type="entry name" value="(E3-INDEPENDENT) E2 UBIQUITIN-CONJUGATING ENZYME"/>
    <property type="match status" value="1"/>
</dbReference>
<keyword evidence="3" id="KW-0547">Nucleotide-binding</keyword>
<dbReference type="InterPro" id="IPR057735">
    <property type="entry name" value="UBE2O-like_tSH3-B"/>
</dbReference>
<evidence type="ECO:0000313" key="9">
    <source>
        <dbReference type="Proteomes" id="UP001141806"/>
    </source>
</evidence>
<dbReference type="Gene3D" id="3.10.110.10">
    <property type="entry name" value="Ubiquitin Conjugating Enzyme"/>
    <property type="match status" value="1"/>
</dbReference>
<feature type="region of interest" description="Disordered" evidence="6">
    <location>
        <begin position="823"/>
        <end position="844"/>
    </location>
</feature>
<dbReference type="CDD" id="cd23837">
    <property type="entry name" value="UBCc_UBE2O"/>
    <property type="match status" value="1"/>
</dbReference>
<dbReference type="SMART" id="SM00212">
    <property type="entry name" value="UBCc"/>
    <property type="match status" value="1"/>
</dbReference>
<dbReference type="OrthoDB" id="47801at2759"/>
<evidence type="ECO:0000256" key="5">
    <source>
        <dbReference type="ARBA" id="ARBA00022840"/>
    </source>
</evidence>
<evidence type="ECO:0000256" key="4">
    <source>
        <dbReference type="ARBA" id="ARBA00022786"/>
    </source>
</evidence>
<dbReference type="InterPro" id="IPR057733">
    <property type="entry name" value="UBE2O-like_SH3-B"/>
</dbReference>
<dbReference type="Proteomes" id="UP001141806">
    <property type="component" value="Unassembled WGS sequence"/>
</dbReference>
<feature type="compositionally biased region" description="Polar residues" evidence="6">
    <location>
        <begin position="824"/>
        <end position="833"/>
    </location>
</feature>
<dbReference type="Pfam" id="PF23044">
    <property type="entry name" value="SH3-C_UBE2O"/>
    <property type="match status" value="1"/>
</dbReference>
<dbReference type="InterPro" id="IPR016135">
    <property type="entry name" value="UBQ-conjugating_enzyme/RWD"/>
</dbReference>
<protein>
    <recommendedName>
        <fullName evidence="1">E2 ubiquitin-conjugating enzyme</fullName>
        <ecNumber evidence="1">2.3.2.23</ecNumber>
    </recommendedName>
</protein>
<dbReference type="EMBL" id="JAMYWD010000008">
    <property type="protein sequence ID" value="KAJ4964093.1"/>
    <property type="molecule type" value="Genomic_DNA"/>
</dbReference>
<accession>A0A9Q0HD78</accession>
<comment type="caution">
    <text evidence="8">The sequence shown here is derived from an EMBL/GenBank/DDBJ whole genome shotgun (WGS) entry which is preliminary data.</text>
</comment>
<dbReference type="GO" id="GO:0005524">
    <property type="term" value="F:ATP binding"/>
    <property type="evidence" value="ECO:0007669"/>
    <property type="project" value="UniProtKB-KW"/>
</dbReference>
<dbReference type="GO" id="GO:0061631">
    <property type="term" value="F:ubiquitin conjugating enzyme activity"/>
    <property type="evidence" value="ECO:0007669"/>
    <property type="project" value="UniProtKB-EC"/>
</dbReference>
<dbReference type="SUPFAM" id="SSF54495">
    <property type="entry name" value="UBC-like"/>
    <property type="match status" value="1"/>
</dbReference>
<evidence type="ECO:0000256" key="2">
    <source>
        <dbReference type="ARBA" id="ARBA00022679"/>
    </source>
</evidence>
<dbReference type="AlphaFoldDB" id="A0A9Q0HD78"/>
<keyword evidence="5" id="KW-0067">ATP-binding</keyword>
<evidence type="ECO:0000256" key="6">
    <source>
        <dbReference type="SAM" id="MobiDB-lite"/>
    </source>
</evidence>
<feature type="region of interest" description="Disordered" evidence="6">
    <location>
        <begin position="81"/>
        <end position="138"/>
    </location>
</feature>
<reference evidence="8" key="1">
    <citation type="journal article" date="2023" name="Plant J.">
        <title>The genome of the king protea, Protea cynaroides.</title>
        <authorList>
            <person name="Chang J."/>
            <person name="Duong T.A."/>
            <person name="Schoeman C."/>
            <person name="Ma X."/>
            <person name="Roodt D."/>
            <person name="Barker N."/>
            <person name="Li Z."/>
            <person name="Van de Peer Y."/>
            <person name="Mizrachi E."/>
        </authorList>
    </citation>
    <scope>NUCLEOTIDE SEQUENCE</scope>
    <source>
        <tissue evidence="8">Young leaves</tissue>
    </source>
</reference>
<feature type="compositionally biased region" description="Acidic residues" evidence="6">
    <location>
        <begin position="87"/>
        <end position="118"/>
    </location>
</feature>
<gene>
    <name evidence="8" type="ORF">NE237_024032</name>
</gene>
<proteinExistence type="predicted"/>
<dbReference type="Pfam" id="PF23046">
    <property type="entry name" value="tSH3-B_UBE2O"/>
    <property type="match status" value="1"/>
</dbReference>
<dbReference type="PANTHER" id="PTHR46116:SF21">
    <property type="entry name" value="UBIQUITIN-CONJUGATING ENZYME E2 23-RELATED"/>
    <property type="match status" value="1"/>
</dbReference>
<dbReference type="FunFam" id="3.10.110.10:FF:000028">
    <property type="entry name" value="Probable ubiquitin-conjugating enzyme E2 23"/>
    <property type="match status" value="1"/>
</dbReference>
<keyword evidence="9" id="KW-1185">Reference proteome</keyword>
<sequence length="1162" mass="128027">MENEHCNGTASVSEPIPIVNDLNNLNMTDCETNDFTSGPTVNPECQEEIKTREVEVNQPNVPFIYRQDVVRCNKDGSRIGVVTEVAGDSDSESGITDDEDEDEDDSGDNDGDSNDMSDGDAIGNDNRNRGGASKSDPLPADQVRVIWMDHSETTHNLNDVTVVDRGFLHGDIVAAASNPTGQVGVVVDVNLSVDLLAADGSSIRDVSSRDLKRVREFSVGDYVVLGPWLGRVDDVLDNVTILFDDGAMCKVTKADPLRLKPVFKNILEDGHFPYYPGQRVRASSSSVFKNARWLSGLWRASRLEGTVTKVTVGSVFIYWIASAGSGYCSGSATTPAEEQNPKNLKLLSCFAHANWQLGDWCLLLLQSQSSSTQQDKISTGVKPDDPTIDGLVSTDPGSGCGSDVGIEEKSSENCSSFQDTEEMDIDIPPNLDENSGNVGNNVSSECSSCGDLLSVSKETVHESWPIHRKKIRRVVVRRDKKARRKEENFERALVIINTKTRVDVAWQDGKTELGLDSTTLIPIDTPGDHEFVAEQYVVEKASDDSDDTSEVRRVGVVKSVNAKEKTAIVRWLKPLARPEDPREFDKEEVVSVYELEAHPDYDYCYGDVVVRLSPVPTSGQTVGMRNSFEELKQQAPNEVKRDLKKHPGSKKVDATSNDETYAEFSDLSWVGNITGLKDGDIEVTWADEMVSTVGPQAIYVVGRDDDEESIGAGSEISDDAASWETVDEEEMDVLENAEEDAELQSAIDDNPEAEDSMTVNSEDDNSGRNGPLSISLAALGFVTRLASGFFSSGRKQTDPLCSEFGDENAPESHNFIDVSERRVTNSASSSQESDAVDGYAPPTTEHAKNAEHALVDADVLDAAESLCCLRSKEEPEAFNMAVSYEDEVCSFKRFDTAKDPLDHCFIGANGQNNNERKWLKKIQQDWGILQKNLPDGIYVRVYEDRMDLLRAAIVGAYGTPYQDGLFIFDFHLPPEYPQVPPSVHYHSGGWRINPNLYEDGKVCLSLLNTWAGRGNEVWDPSSSSILQVLVSLQGLVLNSKPYFNEAGYDKQVGTAEGEKNSLSYNENTFLLNCKSMMHLMRRPPKDFEELIKDHFKRRGCYILRACDAYKKGYLIGSLSEDASISNESEENSTSVGFKLVLAKILPELILALRKVGADCQEI</sequence>
<keyword evidence="2" id="KW-0808">Transferase</keyword>
<dbReference type="InterPro" id="IPR000608">
    <property type="entry name" value="UBC"/>
</dbReference>
<dbReference type="InterPro" id="IPR057732">
    <property type="entry name" value="SH3-A_UBE2O"/>
</dbReference>
<feature type="region of interest" description="Disordered" evidence="6">
    <location>
        <begin position="704"/>
        <end position="723"/>
    </location>
</feature>
<dbReference type="Pfam" id="PF23048">
    <property type="entry name" value="SH3-A_UBE2O"/>
    <property type="match status" value="1"/>
</dbReference>
<feature type="domain" description="UBC core" evidence="7">
    <location>
        <begin position="917"/>
        <end position="1077"/>
    </location>
</feature>
<dbReference type="Pfam" id="PF00179">
    <property type="entry name" value="UQ_con"/>
    <property type="match status" value="1"/>
</dbReference>
<feature type="region of interest" description="Disordered" evidence="6">
    <location>
        <begin position="375"/>
        <end position="394"/>
    </location>
</feature>
<dbReference type="EC" id="2.3.2.23" evidence="1"/>
<evidence type="ECO:0000256" key="3">
    <source>
        <dbReference type="ARBA" id="ARBA00022741"/>
    </source>
</evidence>
<keyword evidence="4" id="KW-0833">Ubl conjugation pathway</keyword>
<evidence type="ECO:0000313" key="8">
    <source>
        <dbReference type="EMBL" id="KAJ4964093.1"/>
    </source>
</evidence>
<evidence type="ECO:0000256" key="1">
    <source>
        <dbReference type="ARBA" id="ARBA00012486"/>
    </source>
</evidence>